<evidence type="ECO:0000313" key="2">
    <source>
        <dbReference type="EMBL" id="OUP68520.1"/>
    </source>
</evidence>
<dbReference type="Pfam" id="PF24963">
    <property type="entry name" value="DUF7768"/>
    <property type="match status" value="1"/>
</dbReference>
<comment type="caution">
    <text evidence="2">The sequence shown here is derived from an EMBL/GenBank/DDBJ whole genome shotgun (WGS) entry which is preliminary data.</text>
</comment>
<name>A0A1Y4MK03_9FIRM</name>
<dbReference type="Proteomes" id="UP000196386">
    <property type="component" value="Unassembled WGS sequence"/>
</dbReference>
<dbReference type="Gene3D" id="3.40.50.10400">
    <property type="entry name" value="Hypothetical protein PA1492"/>
    <property type="match status" value="1"/>
</dbReference>
<dbReference type="AlphaFoldDB" id="A0A1Y4MK03"/>
<evidence type="ECO:0000313" key="3">
    <source>
        <dbReference type="Proteomes" id="UP000196386"/>
    </source>
</evidence>
<dbReference type="RefSeq" id="WP_087301999.1">
    <property type="nucleotide sequence ID" value="NZ_NFKP01000017.1"/>
</dbReference>
<evidence type="ECO:0000259" key="1">
    <source>
        <dbReference type="Pfam" id="PF24963"/>
    </source>
</evidence>
<dbReference type="InterPro" id="IPR056670">
    <property type="entry name" value="DUF7768"/>
</dbReference>
<gene>
    <name evidence="2" type="ORF">B5F11_13160</name>
</gene>
<sequence>MKRPLAYITAAWYGSDAENAKQAAQYCRSVYEAGFSPICPTLFHPLFLNDAIPEEHKSGIDMARNLLKRSHVLVVCGHTVTEAMKNDIAVAQRLGITATTLEGILTVKGQGRR</sequence>
<dbReference type="EMBL" id="NFKP01000017">
    <property type="protein sequence ID" value="OUP68520.1"/>
    <property type="molecule type" value="Genomic_DNA"/>
</dbReference>
<protein>
    <recommendedName>
        <fullName evidence="1">DUF7768 domain-containing protein</fullName>
    </recommendedName>
</protein>
<reference evidence="3" key="1">
    <citation type="submission" date="2017-04" db="EMBL/GenBank/DDBJ databases">
        <title>Function of individual gut microbiota members based on whole genome sequencing of pure cultures obtained from chicken caecum.</title>
        <authorList>
            <person name="Medvecky M."/>
            <person name="Cejkova D."/>
            <person name="Polansky O."/>
            <person name="Karasova D."/>
            <person name="Kubasova T."/>
            <person name="Cizek A."/>
            <person name="Rychlik I."/>
        </authorList>
    </citation>
    <scope>NUCLEOTIDE SEQUENCE [LARGE SCALE GENOMIC DNA]</scope>
    <source>
        <strain evidence="3">An175</strain>
    </source>
</reference>
<organism evidence="2 3">
    <name type="scientific">Anaerotruncus colihominis</name>
    <dbReference type="NCBI Taxonomy" id="169435"/>
    <lineage>
        <taxon>Bacteria</taxon>
        <taxon>Bacillati</taxon>
        <taxon>Bacillota</taxon>
        <taxon>Clostridia</taxon>
        <taxon>Eubacteriales</taxon>
        <taxon>Oscillospiraceae</taxon>
        <taxon>Anaerotruncus</taxon>
    </lineage>
</organism>
<feature type="domain" description="DUF7768" evidence="1">
    <location>
        <begin position="4"/>
        <end position="98"/>
    </location>
</feature>
<accession>A0A1Y4MK03</accession>
<proteinExistence type="predicted"/>